<evidence type="ECO:0000256" key="2">
    <source>
        <dbReference type="ARBA" id="ARBA00022695"/>
    </source>
</evidence>
<keyword evidence="2" id="KW-0548">Nucleotidyltransferase</keyword>
<proteinExistence type="predicted"/>
<dbReference type="GO" id="GO:0005524">
    <property type="term" value="F:ATP binding"/>
    <property type="evidence" value="ECO:0007669"/>
    <property type="project" value="UniProtKB-KW"/>
</dbReference>
<dbReference type="SUPFAM" id="SSF140931">
    <property type="entry name" value="Fic-like"/>
    <property type="match status" value="1"/>
</dbReference>
<evidence type="ECO:0000256" key="5">
    <source>
        <dbReference type="ARBA" id="ARBA00034531"/>
    </source>
</evidence>
<evidence type="ECO:0000256" key="3">
    <source>
        <dbReference type="ARBA" id="ARBA00022741"/>
    </source>
</evidence>
<sequence>MPDTKYCYPDTDILINKLDIRDLDKLHIFERKLTMLRLLELLDKPINGKFDFKHLQAIHAYIFQDVYDWAGKVRTVDIAKGNMFCNVRFISSQADVIFSGLKEEHYLAGLDEDMEKIIAKCIKKK</sequence>
<keyword evidence="3" id="KW-0547">Nucleotide-binding</keyword>
<comment type="catalytic activity">
    <reaction evidence="7">
        <text>L-tyrosyl-[protein] + ATP = O-(5'-adenylyl)-L-tyrosyl-[protein] + diphosphate</text>
        <dbReference type="Rhea" id="RHEA:54288"/>
        <dbReference type="Rhea" id="RHEA-COMP:10136"/>
        <dbReference type="Rhea" id="RHEA-COMP:13846"/>
        <dbReference type="ChEBI" id="CHEBI:30616"/>
        <dbReference type="ChEBI" id="CHEBI:33019"/>
        <dbReference type="ChEBI" id="CHEBI:46858"/>
        <dbReference type="ChEBI" id="CHEBI:83624"/>
        <dbReference type="EC" id="2.7.7.108"/>
    </reaction>
</comment>
<reference evidence="8 9" key="1">
    <citation type="submission" date="2021-10" db="EMBL/GenBank/DDBJ databases">
        <title>Anaerobic single-cell dispensing facilitates the cultivation of human gut bacteria.</title>
        <authorList>
            <person name="Afrizal A."/>
        </authorList>
    </citation>
    <scope>NUCLEOTIDE SEQUENCE [LARGE SCALE GENOMIC DNA]</scope>
    <source>
        <strain evidence="8 9">CLA-AA-H276</strain>
    </source>
</reference>
<comment type="caution">
    <text evidence="8">The sequence shown here is derived from an EMBL/GenBank/DDBJ whole genome shotgun (WGS) entry which is preliminary data.</text>
</comment>
<comment type="catalytic activity">
    <reaction evidence="6">
        <text>L-threonyl-[protein] + ATP = 3-O-(5'-adenylyl)-L-threonyl-[protein] + diphosphate</text>
        <dbReference type="Rhea" id="RHEA:54292"/>
        <dbReference type="Rhea" id="RHEA-COMP:11060"/>
        <dbReference type="Rhea" id="RHEA-COMP:13847"/>
        <dbReference type="ChEBI" id="CHEBI:30013"/>
        <dbReference type="ChEBI" id="CHEBI:30616"/>
        <dbReference type="ChEBI" id="CHEBI:33019"/>
        <dbReference type="ChEBI" id="CHEBI:138113"/>
        <dbReference type="EC" id="2.7.7.108"/>
    </reaction>
</comment>
<dbReference type="InterPro" id="IPR036597">
    <property type="entry name" value="Fido-like_dom_sf"/>
</dbReference>
<dbReference type="PANTHER" id="PTHR39560">
    <property type="entry name" value="PROTEIN ADENYLYLTRANSFERASE FIC-RELATED"/>
    <property type="match status" value="1"/>
</dbReference>
<dbReference type="Gene3D" id="1.10.3290.10">
    <property type="entry name" value="Fido-like domain"/>
    <property type="match status" value="1"/>
</dbReference>
<accession>A0AAE3A602</accession>
<gene>
    <name evidence="8" type="ORF">LKD36_10535</name>
</gene>
<protein>
    <recommendedName>
        <fullName evidence="5">protein adenylyltransferase</fullName>
        <ecNumber evidence="5">2.7.7.108</ecNumber>
    </recommendedName>
</protein>
<dbReference type="GO" id="GO:0051302">
    <property type="term" value="P:regulation of cell division"/>
    <property type="evidence" value="ECO:0007669"/>
    <property type="project" value="TreeGrafter"/>
</dbReference>
<evidence type="ECO:0000313" key="9">
    <source>
        <dbReference type="Proteomes" id="UP001198220"/>
    </source>
</evidence>
<dbReference type="PANTHER" id="PTHR39560:SF1">
    <property type="entry name" value="PROTEIN ADENYLYLTRANSFERASE FIC-RELATED"/>
    <property type="match status" value="1"/>
</dbReference>
<evidence type="ECO:0000256" key="4">
    <source>
        <dbReference type="ARBA" id="ARBA00022840"/>
    </source>
</evidence>
<dbReference type="EMBL" id="JAJEPS010000009">
    <property type="protein sequence ID" value="MCC2126616.1"/>
    <property type="molecule type" value="Genomic_DNA"/>
</dbReference>
<evidence type="ECO:0000256" key="7">
    <source>
        <dbReference type="ARBA" id="ARBA00048696"/>
    </source>
</evidence>
<dbReference type="GO" id="GO:0070733">
    <property type="term" value="F:AMPylase activity"/>
    <property type="evidence" value="ECO:0007669"/>
    <property type="project" value="UniProtKB-EC"/>
</dbReference>
<evidence type="ECO:0000313" key="8">
    <source>
        <dbReference type="EMBL" id="MCC2126616.1"/>
    </source>
</evidence>
<name>A0AAE3A602_9FIRM</name>
<organism evidence="8 9">
    <name type="scientific">Hominiventricola filiformis</name>
    <dbReference type="NCBI Taxonomy" id="2885352"/>
    <lineage>
        <taxon>Bacteria</taxon>
        <taxon>Bacillati</taxon>
        <taxon>Bacillota</taxon>
        <taxon>Clostridia</taxon>
        <taxon>Lachnospirales</taxon>
        <taxon>Lachnospiraceae</taxon>
        <taxon>Hominiventricola</taxon>
    </lineage>
</organism>
<dbReference type="Proteomes" id="UP001198220">
    <property type="component" value="Unassembled WGS sequence"/>
</dbReference>
<evidence type="ECO:0000256" key="1">
    <source>
        <dbReference type="ARBA" id="ARBA00022679"/>
    </source>
</evidence>
<evidence type="ECO:0000256" key="6">
    <source>
        <dbReference type="ARBA" id="ARBA00047939"/>
    </source>
</evidence>
<keyword evidence="4" id="KW-0067">ATP-binding</keyword>
<keyword evidence="9" id="KW-1185">Reference proteome</keyword>
<dbReference type="EC" id="2.7.7.108" evidence="5"/>
<dbReference type="AlphaFoldDB" id="A0AAE3A602"/>
<dbReference type="RefSeq" id="WP_118771064.1">
    <property type="nucleotide sequence ID" value="NZ_JAJEPS010000009.1"/>
</dbReference>
<keyword evidence="1" id="KW-0808">Transferase</keyword>